<dbReference type="InterPro" id="IPR050482">
    <property type="entry name" value="Sensor_HK_TwoCompSys"/>
</dbReference>
<evidence type="ECO:0000259" key="11">
    <source>
        <dbReference type="Pfam" id="PF02518"/>
    </source>
</evidence>
<evidence type="ECO:0000256" key="5">
    <source>
        <dbReference type="ARBA" id="ARBA00022741"/>
    </source>
</evidence>
<feature type="transmembrane region" description="Helical" evidence="10">
    <location>
        <begin position="57"/>
        <end position="78"/>
    </location>
</feature>
<evidence type="ECO:0000256" key="6">
    <source>
        <dbReference type="ARBA" id="ARBA00022777"/>
    </source>
</evidence>
<dbReference type="RefSeq" id="WP_268441005.1">
    <property type="nucleotide sequence ID" value="NZ_CP113836.1"/>
</dbReference>
<dbReference type="InterPro" id="IPR011712">
    <property type="entry name" value="Sig_transdc_His_kin_sub3_dim/P"/>
</dbReference>
<dbReference type="Gene3D" id="3.30.565.10">
    <property type="entry name" value="Histidine kinase-like ATPase, C-terminal domain"/>
    <property type="match status" value="1"/>
</dbReference>
<evidence type="ECO:0000259" key="13">
    <source>
        <dbReference type="Pfam" id="PF23539"/>
    </source>
</evidence>
<evidence type="ECO:0000256" key="7">
    <source>
        <dbReference type="ARBA" id="ARBA00022840"/>
    </source>
</evidence>
<gene>
    <name evidence="14" type="ORF">ORV05_19535</name>
</gene>
<evidence type="ECO:0000256" key="3">
    <source>
        <dbReference type="ARBA" id="ARBA00022553"/>
    </source>
</evidence>
<dbReference type="SUPFAM" id="SSF55874">
    <property type="entry name" value="ATPase domain of HSP90 chaperone/DNA topoisomerase II/histidine kinase"/>
    <property type="match status" value="1"/>
</dbReference>
<dbReference type="Proteomes" id="UP001163203">
    <property type="component" value="Chromosome"/>
</dbReference>
<keyword evidence="6 14" id="KW-0418">Kinase</keyword>
<name>A0ABY7AW05_9PSEU</name>
<feature type="domain" description="Signal transduction histidine kinase subgroup 3 dimerisation and phosphoacceptor" evidence="12">
    <location>
        <begin position="180"/>
        <end position="245"/>
    </location>
</feature>
<evidence type="ECO:0000256" key="4">
    <source>
        <dbReference type="ARBA" id="ARBA00022679"/>
    </source>
</evidence>
<keyword evidence="10" id="KW-1133">Transmembrane helix</keyword>
<keyword evidence="7" id="KW-0067">ATP-binding</keyword>
<keyword evidence="4" id="KW-0808">Transferase</keyword>
<dbReference type="EMBL" id="CP113836">
    <property type="protein sequence ID" value="WAL63223.1"/>
    <property type="molecule type" value="Genomic_DNA"/>
</dbReference>
<dbReference type="InterPro" id="IPR036890">
    <property type="entry name" value="HATPase_C_sf"/>
</dbReference>
<evidence type="ECO:0000259" key="12">
    <source>
        <dbReference type="Pfam" id="PF07730"/>
    </source>
</evidence>
<dbReference type="InterPro" id="IPR055558">
    <property type="entry name" value="DUF7134"/>
</dbReference>
<reference evidence="14" key="1">
    <citation type="submission" date="2022-11" db="EMBL/GenBank/DDBJ databases">
        <authorList>
            <person name="Mo P."/>
        </authorList>
    </citation>
    <scope>NUCLEOTIDE SEQUENCE</scope>
    <source>
        <strain evidence="14">HUAS 11-8</strain>
    </source>
</reference>
<accession>A0ABY7AW05</accession>
<dbReference type="Pfam" id="PF02518">
    <property type="entry name" value="HATPase_c"/>
    <property type="match status" value="1"/>
</dbReference>
<dbReference type="GO" id="GO:0016301">
    <property type="term" value="F:kinase activity"/>
    <property type="evidence" value="ECO:0007669"/>
    <property type="project" value="UniProtKB-KW"/>
</dbReference>
<feature type="domain" description="DUF7134" evidence="13">
    <location>
        <begin position="2"/>
        <end position="151"/>
    </location>
</feature>
<evidence type="ECO:0000256" key="2">
    <source>
        <dbReference type="ARBA" id="ARBA00012438"/>
    </source>
</evidence>
<dbReference type="PANTHER" id="PTHR24421">
    <property type="entry name" value="NITRATE/NITRITE SENSOR PROTEIN NARX-RELATED"/>
    <property type="match status" value="1"/>
</dbReference>
<dbReference type="Pfam" id="PF23539">
    <property type="entry name" value="DUF7134"/>
    <property type="match status" value="1"/>
</dbReference>
<organism evidence="14 15">
    <name type="scientific">Amycolatopsis cynarae</name>
    <dbReference type="NCBI Taxonomy" id="2995223"/>
    <lineage>
        <taxon>Bacteria</taxon>
        <taxon>Bacillati</taxon>
        <taxon>Actinomycetota</taxon>
        <taxon>Actinomycetes</taxon>
        <taxon>Pseudonocardiales</taxon>
        <taxon>Pseudonocardiaceae</taxon>
        <taxon>Amycolatopsis</taxon>
    </lineage>
</organism>
<protein>
    <recommendedName>
        <fullName evidence="2">histidine kinase</fullName>
        <ecNumber evidence="2">2.7.13.3</ecNumber>
    </recommendedName>
</protein>
<evidence type="ECO:0000256" key="8">
    <source>
        <dbReference type="ARBA" id="ARBA00023012"/>
    </source>
</evidence>
<comment type="catalytic activity">
    <reaction evidence="1">
        <text>ATP + protein L-histidine = ADP + protein N-phospho-L-histidine.</text>
        <dbReference type="EC" id="2.7.13.3"/>
    </reaction>
</comment>
<sequence length="377" mass="39671">MRKEVGRDLALAAGLAVLVPVGAVTAPPGRTGLDLLGVSLLVLAALVLVLRRAAPLPVLAVTTLCLAAYLLRGYPGVVAAVPEMFALHAAVKTGHRPIAGLAVLAALAAGFGGDLAFGSSGEQPPEVFQRWFLLVGWLVAASVAGELSRQRGLNLAQAQRRAEDAERTREETARRRADAERVRIARELHDSLTHCISIVKVQAGVAVHLARKRNEPVPEALLAIQQASGEAMRELRSTLEVLRDDAPRPRGLDRLDALLAEVREAGLPVQLVVGGQPRPLPAPVDLAAYRIVQESLTNIARHAGTATASVRLEYREDEVDISVADDGEGTRGRDFVPGVGLLGMRERVGDLGGSLRAGPRPEGGFAVHATIPAGAGA</sequence>
<dbReference type="PANTHER" id="PTHR24421:SF10">
    <property type="entry name" value="NITRATE_NITRITE SENSOR PROTEIN NARQ"/>
    <property type="match status" value="1"/>
</dbReference>
<keyword evidence="5" id="KW-0547">Nucleotide-binding</keyword>
<proteinExistence type="predicted"/>
<feature type="compositionally biased region" description="Basic and acidic residues" evidence="9">
    <location>
        <begin position="160"/>
        <end position="178"/>
    </location>
</feature>
<evidence type="ECO:0000313" key="14">
    <source>
        <dbReference type="EMBL" id="WAL63223.1"/>
    </source>
</evidence>
<dbReference type="InterPro" id="IPR003594">
    <property type="entry name" value="HATPase_dom"/>
</dbReference>
<evidence type="ECO:0000256" key="9">
    <source>
        <dbReference type="SAM" id="MobiDB-lite"/>
    </source>
</evidence>
<evidence type="ECO:0000256" key="1">
    <source>
        <dbReference type="ARBA" id="ARBA00000085"/>
    </source>
</evidence>
<dbReference type="CDD" id="cd16917">
    <property type="entry name" value="HATPase_UhpB-NarQ-NarX-like"/>
    <property type="match status" value="1"/>
</dbReference>
<keyword evidence="15" id="KW-1185">Reference proteome</keyword>
<dbReference type="Gene3D" id="1.20.5.1930">
    <property type="match status" value="1"/>
</dbReference>
<keyword evidence="8" id="KW-0902">Two-component regulatory system</keyword>
<evidence type="ECO:0000256" key="10">
    <source>
        <dbReference type="SAM" id="Phobius"/>
    </source>
</evidence>
<keyword evidence="3" id="KW-0597">Phosphoprotein</keyword>
<feature type="transmembrane region" description="Helical" evidence="10">
    <location>
        <begin position="33"/>
        <end position="50"/>
    </location>
</feature>
<dbReference type="Pfam" id="PF07730">
    <property type="entry name" value="HisKA_3"/>
    <property type="match status" value="1"/>
</dbReference>
<dbReference type="EC" id="2.7.13.3" evidence="2"/>
<feature type="region of interest" description="Disordered" evidence="9">
    <location>
        <begin position="158"/>
        <end position="178"/>
    </location>
</feature>
<keyword evidence="10" id="KW-0812">Transmembrane</keyword>
<evidence type="ECO:0000313" key="15">
    <source>
        <dbReference type="Proteomes" id="UP001163203"/>
    </source>
</evidence>
<feature type="domain" description="Histidine kinase/HSP90-like ATPase" evidence="11">
    <location>
        <begin position="287"/>
        <end position="373"/>
    </location>
</feature>
<keyword evidence="10" id="KW-0472">Membrane</keyword>